<dbReference type="Proteomes" id="UP000499080">
    <property type="component" value="Unassembled WGS sequence"/>
</dbReference>
<proteinExistence type="predicted"/>
<sequence length="111" mass="12478">MIVSDYIACRFYWATITVEVVYHPPMIVLTSFGRCRAVAGNGYWVSGLSTRAIAATAIQRPCMLRQDRAKSEPSLERQEVTAYLSINGHEINVPSSLPDNSHLPFFMWISV</sequence>
<evidence type="ECO:0000313" key="2">
    <source>
        <dbReference type="Proteomes" id="UP000499080"/>
    </source>
</evidence>
<keyword evidence="2" id="KW-1185">Reference proteome</keyword>
<dbReference type="EMBL" id="BGPR01000251">
    <property type="protein sequence ID" value="GBM08083.1"/>
    <property type="molecule type" value="Genomic_DNA"/>
</dbReference>
<evidence type="ECO:0000313" key="1">
    <source>
        <dbReference type="EMBL" id="GBM08083.1"/>
    </source>
</evidence>
<dbReference type="AlphaFoldDB" id="A0A4Y2CUN4"/>
<protein>
    <submittedName>
        <fullName evidence="1">Uncharacterized protein</fullName>
    </submittedName>
</protein>
<accession>A0A4Y2CUN4</accession>
<organism evidence="1 2">
    <name type="scientific">Araneus ventricosus</name>
    <name type="common">Orbweaver spider</name>
    <name type="synonym">Epeira ventricosa</name>
    <dbReference type="NCBI Taxonomy" id="182803"/>
    <lineage>
        <taxon>Eukaryota</taxon>
        <taxon>Metazoa</taxon>
        <taxon>Ecdysozoa</taxon>
        <taxon>Arthropoda</taxon>
        <taxon>Chelicerata</taxon>
        <taxon>Arachnida</taxon>
        <taxon>Araneae</taxon>
        <taxon>Araneomorphae</taxon>
        <taxon>Entelegynae</taxon>
        <taxon>Araneoidea</taxon>
        <taxon>Araneidae</taxon>
        <taxon>Araneus</taxon>
    </lineage>
</organism>
<reference evidence="1 2" key="1">
    <citation type="journal article" date="2019" name="Sci. Rep.">
        <title>Orb-weaving spider Araneus ventricosus genome elucidates the spidroin gene catalogue.</title>
        <authorList>
            <person name="Kono N."/>
            <person name="Nakamura H."/>
            <person name="Ohtoshi R."/>
            <person name="Moran D.A.P."/>
            <person name="Shinohara A."/>
            <person name="Yoshida Y."/>
            <person name="Fujiwara M."/>
            <person name="Mori M."/>
            <person name="Tomita M."/>
            <person name="Arakawa K."/>
        </authorList>
    </citation>
    <scope>NUCLEOTIDE SEQUENCE [LARGE SCALE GENOMIC DNA]</scope>
</reference>
<name>A0A4Y2CUN4_ARAVE</name>
<comment type="caution">
    <text evidence="1">The sequence shown here is derived from an EMBL/GenBank/DDBJ whole genome shotgun (WGS) entry which is preliminary data.</text>
</comment>
<gene>
    <name evidence="1" type="ORF">AVEN_122996_1</name>
</gene>